<sequence length="180" mass="20411">MNALHLDESALEKLLQNLKHLSIDIARLKPEPNYTGSRGGSCEVQVATLDSETPNASKLVAAKKLFFGNRSCEPKRLAFRLARELKVWADLRHPHVLPLLGFYLDNSYKTAMLISEYMLHGDLENYIAKMAPTYFERLHLVRDLTDGLSYLHSQSIRHGDLKPSIPNVARCWQILASRAL</sequence>
<dbReference type="AlphaFoldDB" id="A0A0C3QS26"/>
<dbReference type="InterPro" id="IPR000719">
    <property type="entry name" value="Prot_kinase_dom"/>
</dbReference>
<gene>
    <name evidence="2" type="ORF">M407DRAFT_19405</name>
</gene>
<evidence type="ECO:0000259" key="1">
    <source>
        <dbReference type="PROSITE" id="PS50011"/>
    </source>
</evidence>
<dbReference type="PROSITE" id="PS50011">
    <property type="entry name" value="PROTEIN_KINASE_DOM"/>
    <property type="match status" value="1"/>
</dbReference>
<name>A0A0C3QS26_9AGAM</name>
<dbReference type="GO" id="GO:0005524">
    <property type="term" value="F:ATP binding"/>
    <property type="evidence" value="ECO:0007669"/>
    <property type="project" value="InterPro"/>
</dbReference>
<dbReference type="EMBL" id="KN822961">
    <property type="protein sequence ID" value="KIO31671.1"/>
    <property type="molecule type" value="Genomic_DNA"/>
</dbReference>
<dbReference type="HOGENOM" id="CLU_1497290_0_0_1"/>
<evidence type="ECO:0000313" key="2">
    <source>
        <dbReference type="EMBL" id="KIO31671.1"/>
    </source>
</evidence>
<reference evidence="3" key="2">
    <citation type="submission" date="2015-01" db="EMBL/GenBank/DDBJ databases">
        <title>Evolutionary Origins and Diversification of the Mycorrhizal Mutualists.</title>
        <authorList>
            <consortium name="DOE Joint Genome Institute"/>
            <consortium name="Mycorrhizal Genomics Consortium"/>
            <person name="Kohler A."/>
            <person name="Kuo A."/>
            <person name="Nagy L.G."/>
            <person name="Floudas D."/>
            <person name="Copeland A."/>
            <person name="Barry K.W."/>
            <person name="Cichocki N."/>
            <person name="Veneault-Fourrey C."/>
            <person name="LaButti K."/>
            <person name="Lindquist E.A."/>
            <person name="Lipzen A."/>
            <person name="Lundell T."/>
            <person name="Morin E."/>
            <person name="Murat C."/>
            <person name="Riley R."/>
            <person name="Ohm R."/>
            <person name="Sun H."/>
            <person name="Tunlid A."/>
            <person name="Henrissat B."/>
            <person name="Grigoriev I.V."/>
            <person name="Hibbett D.S."/>
            <person name="Martin F."/>
        </authorList>
    </citation>
    <scope>NUCLEOTIDE SEQUENCE [LARGE SCALE GENOMIC DNA]</scope>
    <source>
        <strain evidence="3">MUT 4182</strain>
    </source>
</reference>
<dbReference type="OrthoDB" id="2681897at2759"/>
<dbReference type="Pfam" id="PF00069">
    <property type="entry name" value="Pkinase"/>
    <property type="match status" value="1"/>
</dbReference>
<organism evidence="2 3">
    <name type="scientific">Tulasnella calospora MUT 4182</name>
    <dbReference type="NCBI Taxonomy" id="1051891"/>
    <lineage>
        <taxon>Eukaryota</taxon>
        <taxon>Fungi</taxon>
        <taxon>Dikarya</taxon>
        <taxon>Basidiomycota</taxon>
        <taxon>Agaricomycotina</taxon>
        <taxon>Agaricomycetes</taxon>
        <taxon>Cantharellales</taxon>
        <taxon>Tulasnellaceae</taxon>
        <taxon>Tulasnella</taxon>
    </lineage>
</organism>
<dbReference type="PANTHER" id="PTHR44329">
    <property type="entry name" value="SERINE/THREONINE-PROTEIN KINASE TNNI3K-RELATED"/>
    <property type="match status" value="1"/>
</dbReference>
<dbReference type="GO" id="GO:0004674">
    <property type="term" value="F:protein serine/threonine kinase activity"/>
    <property type="evidence" value="ECO:0007669"/>
    <property type="project" value="TreeGrafter"/>
</dbReference>
<dbReference type="Proteomes" id="UP000054248">
    <property type="component" value="Unassembled WGS sequence"/>
</dbReference>
<dbReference type="PANTHER" id="PTHR44329:SF214">
    <property type="entry name" value="PROTEIN KINASE DOMAIN-CONTAINING PROTEIN"/>
    <property type="match status" value="1"/>
</dbReference>
<accession>A0A0C3QS26</accession>
<proteinExistence type="predicted"/>
<dbReference type="Gene3D" id="1.10.510.10">
    <property type="entry name" value="Transferase(Phosphotransferase) domain 1"/>
    <property type="match status" value="1"/>
</dbReference>
<dbReference type="InterPro" id="IPR011009">
    <property type="entry name" value="Kinase-like_dom_sf"/>
</dbReference>
<keyword evidence="3" id="KW-1185">Reference proteome</keyword>
<reference evidence="2 3" key="1">
    <citation type="submission" date="2014-04" db="EMBL/GenBank/DDBJ databases">
        <authorList>
            <consortium name="DOE Joint Genome Institute"/>
            <person name="Kuo A."/>
            <person name="Girlanda M."/>
            <person name="Perotto S."/>
            <person name="Kohler A."/>
            <person name="Nagy L.G."/>
            <person name="Floudas D."/>
            <person name="Copeland A."/>
            <person name="Barry K.W."/>
            <person name="Cichocki N."/>
            <person name="Veneault-Fourrey C."/>
            <person name="LaButti K."/>
            <person name="Lindquist E.A."/>
            <person name="Lipzen A."/>
            <person name="Lundell T."/>
            <person name="Morin E."/>
            <person name="Murat C."/>
            <person name="Sun H."/>
            <person name="Tunlid A."/>
            <person name="Henrissat B."/>
            <person name="Grigoriev I.V."/>
            <person name="Hibbett D.S."/>
            <person name="Martin F."/>
            <person name="Nordberg H.P."/>
            <person name="Cantor M.N."/>
            <person name="Hua S.X."/>
        </authorList>
    </citation>
    <scope>NUCLEOTIDE SEQUENCE [LARGE SCALE GENOMIC DNA]</scope>
    <source>
        <strain evidence="2 3">MUT 4182</strain>
    </source>
</reference>
<feature type="domain" description="Protein kinase" evidence="1">
    <location>
        <begin position="30"/>
        <end position="180"/>
    </location>
</feature>
<evidence type="ECO:0000313" key="3">
    <source>
        <dbReference type="Proteomes" id="UP000054248"/>
    </source>
</evidence>
<dbReference type="InterPro" id="IPR051681">
    <property type="entry name" value="Ser/Thr_Kinases-Pseudokinases"/>
</dbReference>
<dbReference type="SMART" id="SM00220">
    <property type="entry name" value="S_TKc"/>
    <property type="match status" value="1"/>
</dbReference>
<protein>
    <recommendedName>
        <fullName evidence="1">Protein kinase domain-containing protein</fullName>
    </recommendedName>
</protein>
<dbReference type="SUPFAM" id="SSF56112">
    <property type="entry name" value="Protein kinase-like (PK-like)"/>
    <property type="match status" value="1"/>
</dbReference>